<dbReference type="GO" id="GO:0004519">
    <property type="term" value="F:endonuclease activity"/>
    <property type="evidence" value="ECO:0007669"/>
    <property type="project" value="UniProtKB-KW"/>
</dbReference>
<evidence type="ECO:0000313" key="1">
    <source>
        <dbReference type="EMBL" id="GFO28644.1"/>
    </source>
</evidence>
<accession>A0AAV4CC09</accession>
<organism evidence="1 2">
    <name type="scientific">Plakobranchus ocellatus</name>
    <dbReference type="NCBI Taxonomy" id="259542"/>
    <lineage>
        <taxon>Eukaryota</taxon>
        <taxon>Metazoa</taxon>
        <taxon>Spiralia</taxon>
        <taxon>Lophotrochozoa</taxon>
        <taxon>Mollusca</taxon>
        <taxon>Gastropoda</taxon>
        <taxon>Heterobranchia</taxon>
        <taxon>Euthyneura</taxon>
        <taxon>Panpulmonata</taxon>
        <taxon>Sacoglossa</taxon>
        <taxon>Placobranchoidea</taxon>
        <taxon>Plakobranchidae</taxon>
        <taxon>Plakobranchus</taxon>
    </lineage>
</organism>
<keyword evidence="1" id="KW-0540">Nuclease</keyword>
<reference evidence="1 2" key="1">
    <citation type="journal article" date="2021" name="Elife">
        <title>Chloroplast acquisition without the gene transfer in kleptoplastic sea slugs, Plakobranchus ocellatus.</title>
        <authorList>
            <person name="Maeda T."/>
            <person name="Takahashi S."/>
            <person name="Yoshida T."/>
            <person name="Shimamura S."/>
            <person name="Takaki Y."/>
            <person name="Nagai Y."/>
            <person name="Toyoda A."/>
            <person name="Suzuki Y."/>
            <person name="Arimoto A."/>
            <person name="Ishii H."/>
            <person name="Satoh N."/>
            <person name="Nishiyama T."/>
            <person name="Hasebe M."/>
            <person name="Maruyama T."/>
            <person name="Minagawa J."/>
            <person name="Obokata J."/>
            <person name="Shigenobu S."/>
        </authorList>
    </citation>
    <scope>NUCLEOTIDE SEQUENCE [LARGE SCALE GENOMIC DNA]</scope>
</reference>
<dbReference type="EMBL" id="BLXT01006069">
    <property type="protein sequence ID" value="GFO28644.1"/>
    <property type="molecule type" value="Genomic_DNA"/>
</dbReference>
<name>A0AAV4CC09_9GAST</name>
<keyword evidence="1" id="KW-0255">Endonuclease</keyword>
<gene>
    <name evidence="1" type="ORF">PoB_005514900</name>
</gene>
<keyword evidence="1" id="KW-0378">Hydrolase</keyword>
<dbReference type="Proteomes" id="UP000735302">
    <property type="component" value="Unassembled WGS sequence"/>
</dbReference>
<proteinExistence type="predicted"/>
<sequence>MEKAKNDWIEGKRQDIEEKLQNNSSKKAYELVKDLTSLKKGHTTTIQSKDGNELTEDQDIVNRWTKYCSQLFNRGATRKPEVLNVAPVNNI</sequence>
<comment type="caution">
    <text evidence="1">The sequence shown here is derived from an EMBL/GenBank/DDBJ whole genome shotgun (WGS) entry which is preliminary data.</text>
</comment>
<keyword evidence="2" id="KW-1185">Reference proteome</keyword>
<dbReference type="AlphaFoldDB" id="A0AAV4CC09"/>
<evidence type="ECO:0000313" key="2">
    <source>
        <dbReference type="Proteomes" id="UP000735302"/>
    </source>
</evidence>
<protein>
    <submittedName>
        <fullName evidence="1">Endonuclease-reverse transcriptase</fullName>
    </submittedName>
</protein>